<evidence type="ECO:0000313" key="3">
    <source>
        <dbReference type="EMBL" id="MCZ7911428.1"/>
    </source>
</evidence>
<dbReference type="InterPro" id="IPR000089">
    <property type="entry name" value="Biotin_lipoyl"/>
</dbReference>
<dbReference type="AlphaFoldDB" id="A0A9X3KGS4"/>
<dbReference type="PANTHER" id="PTHR45266:SF3">
    <property type="entry name" value="OXALOACETATE DECARBOXYLASE ALPHA CHAIN"/>
    <property type="match status" value="1"/>
</dbReference>
<proteinExistence type="predicted"/>
<name>A0A9X3KGS4_9HYPH</name>
<dbReference type="Pfam" id="PF00364">
    <property type="entry name" value="Biotin_lipoyl"/>
    <property type="match status" value="1"/>
</dbReference>
<dbReference type="Proteomes" id="UP001151309">
    <property type="component" value="Unassembled WGS sequence"/>
</dbReference>
<gene>
    <name evidence="3" type="ORF">O9X94_19055</name>
</gene>
<dbReference type="CDD" id="cd06850">
    <property type="entry name" value="biotinyl_domain"/>
    <property type="match status" value="1"/>
</dbReference>
<protein>
    <submittedName>
        <fullName evidence="3">Acetyl-CoA carboxylase biotin carboxyl carrier protein subunit</fullName>
    </submittedName>
</protein>
<sequence length="144" mass="14877">MDLDKIKALLDYMGRSRVQEMRVTQDGTTVVIRNAPVHVPASMSSTMESTGTAVALDAGVKEAAVETKTIVRAPAPGIVHQAASPGAPALAQVGAQVEAGYGLCVLEAMKVFTTVPAPLSGAIKRVFFEDGAEVAAGDPLVEIC</sequence>
<dbReference type="EMBL" id="JAPZLT010000011">
    <property type="protein sequence ID" value="MCZ7911428.1"/>
    <property type="molecule type" value="Genomic_DNA"/>
</dbReference>
<organism evidence="3 4">
    <name type="scientific">Agrobacterium leguminum</name>
    <dbReference type="NCBI Taxonomy" id="2792015"/>
    <lineage>
        <taxon>Bacteria</taxon>
        <taxon>Pseudomonadati</taxon>
        <taxon>Pseudomonadota</taxon>
        <taxon>Alphaproteobacteria</taxon>
        <taxon>Hyphomicrobiales</taxon>
        <taxon>Rhizobiaceae</taxon>
        <taxon>Rhizobium/Agrobacterium group</taxon>
        <taxon>Agrobacterium</taxon>
    </lineage>
</organism>
<dbReference type="SUPFAM" id="SSF51230">
    <property type="entry name" value="Single hybrid motif"/>
    <property type="match status" value="1"/>
</dbReference>
<reference evidence="3" key="1">
    <citation type="submission" date="2022-12" db="EMBL/GenBank/DDBJ databases">
        <title>Draft genome sequences of 22 rhizogenic Agrobacterium biovar 1 strains, the causative agent of hairy root disease.</title>
        <authorList>
            <person name="Kim N."/>
            <person name="Vargas P."/>
            <person name="Rediers H."/>
        </authorList>
    </citation>
    <scope>NUCLEOTIDE SEQUENCE</scope>
    <source>
        <strain evidence="3">ST07.17.026</strain>
    </source>
</reference>
<keyword evidence="1" id="KW-0092">Biotin</keyword>
<dbReference type="InterPro" id="IPR050709">
    <property type="entry name" value="Biotin_Carboxyl_Carrier/Decarb"/>
</dbReference>
<keyword evidence="4" id="KW-1185">Reference proteome</keyword>
<dbReference type="RefSeq" id="WP_269832214.1">
    <property type="nucleotide sequence ID" value="NZ_JAPZLT010000011.1"/>
</dbReference>
<dbReference type="PROSITE" id="PS50968">
    <property type="entry name" value="BIOTINYL_LIPOYL"/>
    <property type="match status" value="1"/>
</dbReference>
<dbReference type="InterPro" id="IPR011053">
    <property type="entry name" value="Single_hybrid_motif"/>
</dbReference>
<dbReference type="PANTHER" id="PTHR45266">
    <property type="entry name" value="OXALOACETATE DECARBOXYLASE ALPHA CHAIN"/>
    <property type="match status" value="1"/>
</dbReference>
<evidence type="ECO:0000259" key="2">
    <source>
        <dbReference type="PROSITE" id="PS50968"/>
    </source>
</evidence>
<comment type="caution">
    <text evidence="3">The sequence shown here is derived from an EMBL/GenBank/DDBJ whole genome shotgun (WGS) entry which is preliminary data.</text>
</comment>
<dbReference type="Gene3D" id="2.40.50.100">
    <property type="match status" value="1"/>
</dbReference>
<feature type="domain" description="Lipoyl-binding" evidence="2">
    <location>
        <begin position="68"/>
        <end position="144"/>
    </location>
</feature>
<accession>A0A9X3KGS4</accession>
<evidence type="ECO:0000313" key="4">
    <source>
        <dbReference type="Proteomes" id="UP001151309"/>
    </source>
</evidence>
<evidence type="ECO:0000256" key="1">
    <source>
        <dbReference type="ARBA" id="ARBA00023267"/>
    </source>
</evidence>